<dbReference type="EMBL" id="JABSTQ010000959">
    <property type="protein sequence ID" value="KAG0445076.1"/>
    <property type="molecule type" value="Genomic_DNA"/>
</dbReference>
<protein>
    <submittedName>
        <fullName evidence="1">Uncharacterized protein</fullName>
    </submittedName>
</protein>
<evidence type="ECO:0000313" key="2">
    <source>
        <dbReference type="Proteomes" id="UP000805193"/>
    </source>
</evidence>
<organism evidence="1 2">
    <name type="scientific">Ixodes persulcatus</name>
    <name type="common">Taiga tick</name>
    <dbReference type="NCBI Taxonomy" id="34615"/>
    <lineage>
        <taxon>Eukaryota</taxon>
        <taxon>Metazoa</taxon>
        <taxon>Ecdysozoa</taxon>
        <taxon>Arthropoda</taxon>
        <taxon>Chelicerata</taxon>
        <taxon>Arachnida</taxon>
        <taxon>Acari</taxon>
        <taxon>Parasitiformes</taxon>
        <taxon>Ixodida</taxon>
        <taxon>Ixodoidea</taxon>
        <taxon>Ixodidae</taxon>
        <taxon>Ixodinae</taxon>
        <taxon>Ixodes</taxon>
    </lineage>
</organism>
<reference evidence="1 2" key="1">
    <citation type="journal article" date="2020" name="Cell">
        <title>Large-Scale Comparative Analyses of Tick Genomes Elucidate Their Genetic Diversity and Vector Capacities.</title>
        <authorList>
            <consortium name="Tick Genome and Microbiome Consortium (TIGMIC)"/>
            <person name="Jia N."/>
            <person name="Wang J."/>
            <person name="Shi W."/>
            <person name="Du L."/>
            <person name="Sun Y."/>
            <person name="Zhan W."/>
            <person name="Jiang J.F."/>
            <person name="Wang Q."/>
            <person name="Zhang B."/>
            <person name="Ji P."/>
            <person name="Bell-Sakyi L."/>
            <person name="Cui X.M."/>
            <person name="Yuan T.T."/>
            <person name="Jiang B.G."/>
            <person name="Yang W.F."/>
            <person name="Lam T.T."/>
            <person name="Chang Q.C."/>
            <person name="Ding S.J."/>
            <person name="Wang X.J."/>
            <person name="Zhu J.G."/>
            <person name="Ruan X.D."/>
            <person name="Zhao L."/>
            <person name="Wei J.T."/>
            <person name="Ye R.Z."/>
            <person name="Que T.C."/>
            <person name="Du C.H."/>
            <person name="Zhou Y.H."/>
            <person name="Cheng J.X."/>
            <person name="Dai P.F."/>
            <person name="Guo W.B."/>
            <person name="Han X.H."/>
            <person name="Huang E.J."/>
            <person name="Li L.F."/>
            <person name="Wei W."/>
            <person name="Gao Y.C."/>
            <person name="Liu J.Z."/>
            <person name="Shao H.Z."/>
            <person name="Wang X."/>
            <person name="Wang C.C."/>
            <person name="Yang T.C."/>
            <person name="Huo Q.B."/>
            <person name="Li W."/>
            <person name="Chen H.Y."/>
            <person name="Chen S.E."/>
            <person name="Zhou L.G."/>
            <person name="Ni X.B."/>
            <person name="Tian J.H."/>
            <person name="Sheng Y."/>
            <person name="Liu T."/>
            <person name="Pan Y.S."/>
            <person name="Xia L.Y."/>
            <person name="Li J."/>
            <person name="Zhao F."/>
            <person name="Cao W.C."/>
        </authorList>
    </citation>
    <scope>NUCLEOTIDE SEQUENCE [LARGE SCALE GENOMIC DNA]</scope>
    <source>
        <strain evidence="1">Iper-2018</strain>
    </source>
</reference>
<proteinExistence type="predicted"/>
<accession>A0AC60QZG1</accession>
<dbReference type="Proteomes" id="UP000805193">
    <property type="component" value="Unassembled WGS sequence"/>
</dbReference>
<gene>
    <name evidence="1" type="ORF">HPB47_025262</name>
</gene>
<keyword evidence="2" id="KW-1185">Reference proteome</keyword>
<name>A0AC60QZG1_IXOPE</name>
<sequence>MVVHSFHHNEMAFHHNEVVINPLYIDVMATTSLVHVPEIPRENKWKGVRGSGNDPDANPELLMDISEVVNASGDVLSTQAQPGEALPLSPGESKTQVEKEASEILQDTTSTEAVKAASQEAPIKDTL</sequence>
<evidence type="ECO:0000313" key="1">
    <source>
        <dbReference type="EMBL" id="KAG0445076.1"/>
    </source>
</evidence>
<comment type="caution">
    <text evidence="1">The sequence shown here is derived from an EMBL/GenBank/DDBJ whole genome shotgun (WGS) entry which is preliminary data.</text>
</comment>